<evidence type="ECO:0000313" key="16">
    <source>
        <dbReference type="EMBL" id="BFD48299.1"/>
    </source>
</evidence>
<evidence type="ECO:0000256" key="7">
    <source>
        <dbReference type="ARBA" id="ARBA00018366"/>
    </source>
</evidence>
<feature type="domain" description="Dihydroorotate dehydrogenase catalytic" evidence="15">
    <location>
        <begin position="52"/>
        <end position="341"/>
    </location>
</feature>
<evidence type="ECO:0000256" key="3">
    <source>
        <dbReference type="ARBA" id="ARBA00004370"/>
    </source>
</evidence>
<keyword evidence="12" id="KW-0472">Membrane</keyword>
<comment type="function">
    <text evidence="2">Catalyzes the conversion of dihydroorotate to orotate with quinone as electron acceptor.</text>
</comment>
<evidence type="ECO:0000256" key="10">
    <source>
        <dbReference type="ARBA" id="ARBA00022975"/>
    </source>
</evidence>
<dbReference type="PROSITE" id="PS00911">
    <property type="entry name" value="DHODEHASE_1"/>
    <property type="match status" value="1"/>
</dbReference>
<keyword evidence="8" id="KW-0285">Flavoprotein</keyword>
<evidence type="ECO:0000256" key="9">
    <source>
        <dbReference type="ARBA" id="ARBA00022643"/>
    </source>
</evidence>
<comment type="cofactor">
    <cofactor evidence="1">
        <name>FMN</name>
        <dbReference type="ChEBI" id="CHEBI:58210"/>
    </cofactor>
</comment>
<evidence type="ECO:0000256" key="4">
    <source>
        <dbReference type="ARBA" id="ARBA00005161"/>
    </source>
</evidence>
<accession>A0AAT9GEP1</accession>
<dbReference type="GO" id="GO:0106430">
    <property type="term" value="F:dihydroorotate dehydrogenase (quinone) activity"/>
    <property type="evidence" value="ECO:0007669"/>
    <property type="project" value="UniProtKB-EC"/>
</dbReference>
<dbReference type="CDD" id="cd04738">
    <property type="entry name" value="DHOD_2_like"/>
    <property type="match status" value="1"/>
</dbReference>
<keyword evidence="9" id="KW-0288">FMN</keyword>
<dbReference type="GO" id="GO:0016020">
    <property type="term" value="C:membrane"/>
    <property type="evidence" value="ECO:0007669"/>
    <property type="project" value="UniProtKB-SubCell"/>
</dbReference>
<evidence type="ECO:0000256" key="1">
    <source>
        <dbReference type="ARBA" id="ARBA00001917"/>
    </source>
</evidence>
<evidence type="ECO:0000256" key="12">
    <source>
        <dbReference type="ARBA" id="ARBA00023136"/>
    </source>
</evidence>
<dbReference type="PROSITE" id="PS00912">
    <property type="entry name" value="DHODEHASE_2"/>
    <property type="match status" value="1"/>
</dbReference>
<organism evidence="16">
    <name type="scientific">Wolbachia endosymbiont of Sergentomyia squamirostris</name>
    <dbReference type="NCBI Taxonomy" id="3113640"/>
    <lineage>
        <taxon>Bacteria</taxon>
        <taxon>Pseudomonadati</taxon>
        <taxon>Pseudomonadota</taxon>
        <taxon>Alphaproteobacteria</taxon>
        <taxon>Rickettsiales</taxon>
        <taxon>Anaplasmataceae</taxon>
        <taxon>Wolbachieae</taxon>
        <taxon>Wolbachia</taxon>
    </lineage>
</organism>
<dbReference type="InterPro" id="IPR013785">
    <property type="entry name" value="Aldolase_TIM"/>
</dbReference>
<comment type="similarity">
    <text evidence="5">Belongs to the dihydroorotate dehydrogenase family. Type 2 subfamily.</text>
</comment>
<dbReference type="InterPro" id="IPR001295">
    <property type="entry name" value="Dihydroorotate_DH_CS"/>
</dbReference>
<proteinExistence type="inferred from homology"/>
<dbReference type="InterPro" id="IPR005719">
    <property type="entry name" value="Dihydroorotate_DH_2"/>
</dbReference>
<evidence type="ECO:0000256" key="5">
    <source>
        <dbReference type="ARBA" id="ARBA00005359"/>
    </source>
</evidence>
<comment type="catalytic activity">
    <reaction evidence="13">
        <text>(S)-dihydroorotate + a quinone = orotate + a quinol</text>
        <dbReference type="Rhea" id="RHEA:30187"/>
        <dbReference type="ChEBI" id="CHEBI:24646"/>
        <dbReference type="ChEBI" id="CHEBI:30839"/>
        <dbReference type="ChEBI" id="CHEBI:30864"/>
        <dbReference type="ChEBI" id="CHEBI:132124"/>
        <dbReference type="EC" id="1.3.5.2"/>
    </reaction>
</comment>
<evidence type="ECO:0000256" key="11">
    <source>
        <dbReference type="ARBA" id="ARBA00023002"/>
    </source>
</evidence>
<sequence>MVKNKLKISKVFYKMILRDLLFLLPPEVAHSLAIMALKEMPYRKPIELPESLSVNFFGNKLRSPVGLAAGFDKNAEVIRPMLSFGFGFIETGTVTRNPQYGNKKPRIFRLIKDQGVINRLGFNNKGIDYFLKQIDKTKLDDCIFGINIGKNSTSKDQISDYVDLIKIVYGKSNYIVLNISSPNTPNLRNLHNKQELSELLKSVTLTRKSIDNSKSIPIILKISPDIDQQTKENIAELALEYKIDGLTVSNTTISRNNLHSHHNESGGLSGKPLFKLSTELLSDMYKLTKGKILLVGCGGISSGADAYKKIKAGASLVQLYTALIYHGPQVVNKINLELAELIRRDGFSNISEVVGVRSDVMKS</sequence>
<evidence type="ECO:0000256" key="14">
    <source>
        <dbReference type="NCBIfam" id="TIGR01036"/>
    </source>
</evidence>
<dbReference type="PANTHER" id="PTHR48109:SF4">
    <property type="entry name" value="DIHYDROOROTATE DEHYDROGENASE (QUINONE), MITOCHONDRIAL"/>
    <property type="match status" value="1"/>
</dbReference>
<gene>
    <name evidence="16" type="ORF">DMENIID0003_13730</name>
</gene>
<reference evidence="16" key="1">
    <citation type="submission" date="2024-01" db="EMBL/GenBank/DDBJ databases">
        <title>Sequencing the genomes of a sandfly, Sergentomyia squamirostris, and its two endosymbionts.</title>
        <authorList>
            <person name="Itokawa K."/>
            <person name="Sanjoba C."/>
        </authorList>
    </citation>
    <scope>NUCLEOTIDE SEQUENCE</scope>
    <source>
        <strain evidence="16">WSSQ</strain>
    </source>
</reference>
<dbReference type="Pfam" id="PF01180">
    <property type="entry name" value="DHO_dh"/>
    <property type="match status" value="1"/>
</dbReference>
<evidence type="ECO:0000256" key="8">
    <source>
        <dbReference type="ARBA" id="ARBA00022630"/>
    </source>
</evidence>
<dbReference type="GO" id="GO:0006207">
    <property type="term" value="P:'de novo' pyrimidine nucleobase biosynthetic process"/>
    <property type="evidence" value="ECO:0007669"/>
    <property type="project" value="UniProtKB-UniRule"/>
</dbReference>
<dbReference type="NCBIfam" id="NF003652">
    <property type="entry name" value="PRK05286.2-5"/>
    <property type="match status" value="1"/>
</dbReference>
<dbReference type="Gene3D" id="3.20.20.70">
    <property type="entry name" value="Aldolase class I"/>
    <property type="match status" value="1"/>
</dbReference>
<evidence type="ECO:0000256" key="13">
    <source>
        <dbReference type="ARBA" id="ARBA00048639"/>
    </source>
</evidence>
<dbReference type="GO" id="GO:0009220">
    <property type="term" value="P:pyrimidine ribonucleotide biosynthetic process"/>
    <property type="evidence" value="ECO:0007669"/>
    <property type="project" value="UniProtKB-UniRule"/>
</dbReference>
<dbReference type="NCBIfam" id="TIGR01036">
    <property type="entry name" value="pyrD_sub2"/>
    <property type="match status" value="1"/>
</dbReference>
<dbReference type="InterPro" id="IPR050074">
    <property type="entry name" value="DHO_dehydrogenase"/>
</dbReference>
<dbReference type="AlphaFoldDB" id="A0AAT9GEP1"/>
<name>A0AAT9GEP1_9RICK</name>
<evidence type="ECO:0000256" key="6">
    <source>
        <dbReference type="ARBA" id="ARBA00012791"/>
    </source>
</evidence>
<dbReference type="PANTHER" id="PTHR48109">
    <property type="entry name" value="DIHYDROOROTATE DEHYDROGENASE (QUINONE), MITOCHONDRIAL-RELATED"/>
    <property type="match status" value="1"/>
</dbReference>
<dbReference type="InterPro" id="IPR005720">
    <property type="entry name" value="Dihydroorotate_DH_cat"/>
</dbReference>
<evidence type="ECO:0000259" key="15">
    <source>
        <dbReference type="Pfam" id="PF01180"/>
    </source>
</evidence>
<comment type="subcellular location">
    <subcellularLocation>
        <location evidence="3">Membrane</location>
    </subcellularLocation>
</comment>
<comment type="pathway">
    <text evidence="4">Pyrimidine metabolism; UMP biosynthesis via de novo pathway; orotate from (S)-dihydroorotate (quinone route): step 1/1.</text>
</comment>
<dbReference type="EMBL" id="AP029172">
    <property type="protein sequence ID" value="BFD48299.1"/>
    <property type="molecule type" value="Genomic_DNA"/>
</dbReference>
<protein>
    <recommendedName>
        <fullName evidence="7 14">Dihydroorotate dehydrogenase (quinone)</fullName>
        <ecNumber evidence="6 14">1.3.5.2</ecNumber>
    </recommendedName>
</protein>
<evidence type="ECO:0000256" key="2">
    <source>
        <dbReference type="ARBA" id="ARBA00003125"/>
    </source>
</evidence>
<keyword evidence="10" id="KW-0665">Pyrimidine biosynthesis</keyword>
<keyword evidence="11" id="KW-0560">Oxidoreductase</keyword>
<dbReference type="GO" id="GO:0005737">
    <property type="term" value="C:cytoplasm"/>
    <property type="evidence" value="ECO:0007669"/>
    <property type="project" value="InterPro"/>
</dbReference>
<dbReference type="EC" id="1.3.5.2" evidence="6 14"/>
<dbReference type="NCBIfam" id="NF003645">
    <property type="entry name" value="PRK05286.1-2"/>
    <property type="match status" value="1"/>
</dbReference>
<dbReference type="SUPFAM" id="SSF51395">
    <property type="entry name" value="FMN-linked oxidoreductases"/>
    <property type="match status" value="1"/>
</dbReference>